<dbReference type="GO" id="GO:0005886">
    <property type="term" value="C:plasma membrane"/>
    <property type="evidence" value="ECO:0007669"/>
    <property type="project" value="UniProtKB-SubCell"/>
</dbReference>
<gene>
    <name evidence="10" type="ordered locus">Caka_0671</name>
</gene>
<dbReference type="HOGENOM" id="CLU_035023_3_0_0"/>
<dbReference type="SUPFAM" id="SSF116726">
    <property type="entry name" value="TrkA C-terminal domain-like"/>
    <property type="match status" value="1"/>
</dbReference>
<evidence type="ECO:0000313" key="11">
    <source>
        <dbReference type="Proteomes" id="UP000000925"/>
    </source>
</evidence>
<dbReference type="GO" id="GO:0008324">
    <property type="term" value="F:monoatomic cation transmembrane transporter activity"/>
    <property type="evidence" value="ECO:0007669"/>
    <property type="project" value="InterPro"/>
</dbReference>
<evidence type="ECO:0000256" key="7">
    <source>
        <dbReference type="ARBA" id="ARBA00023136"/>
    </source>
</evidence>
<evidence type="ECO:0000256" key="6">
    <source>
        <dbReference type="ARBA" id="ARBA00022989"/>
    </source>
</evidence>
<dbReference type="eggNOG" id="COG0569">
    <property type="taxonomic scope" value="Bacteria"/>
</dbReference>
<reference evidence="10 11" key="1">
    <citation type="journal article" date="2010" name="Stand. Genomic Sci.">
        <title>Complete genome sequence of Coraliomargarita akajimensis type strain (04OKA010-24).</title>
        <authorList>
            <person name="Mavromatis K."/>
            <person name="Abt B."/>
            <person name="Brambilla E."/>
            <person name="Lapidus A."/>
            <person name="Copeland A."/>
            <person name="Deshpande S."/>
            <person name="Nolan M."/>
            <person name="Lucas S."/>
            <person name="Tice H."/>
            <person name="Cheng J.F."/>
            <person name="Han C."/>
            <person name="Detter J.C."/>
            <person name="Woyke T."/>
            <person name="Goodwin L."/>
            <person name="Pitluck S."/>
            <person name="Held B."/>
            <person name="Brettin T."/>
            <person name="Tapia R."/>
            <person name="Ivanova N."/>
            <person name="Mikhailova N."/>
            <person name="Pati A."/>
            <person name="Liolios K."/>
            <person name="Chen A."/>
            <person name="Palaniappan K."/>
            <person name="Land M."/>
            <person name="Hauser L."/>
            <person name="Chang Y.J."/>
            <person name="Jeffries C.D."/>
            <person name="Rohde M."/>
            <person name="Goker M."/>
            <person name="Bristow J."/>
            <person name="Eisen J.A."/>
            <person name="Markowitz V."/>
            <person name="Hugenholtz P."/>
            <person name="Klenk H.P."/>
            <person name="Kyrpides N.C."/>
        </authorList>
    </citation>
    <scope>NUCLEOTIDE SEQUENCE [LARGE SCALE GENOMIC DNA]</scope>
    <source>
        <strain evidence="11">DSM 45221 / IAM 15411 / JCM 23193 / KCTC 12865</strain>
    </source>
</reference>
<evidence type="ECO:0000256" key="3">
    <source>
        <dbReference type="ARBA" id="ARBA00022448"/>
    </source>
</evidence>
<comment type="subcellular location">
    <subcellularLocation>
        <location evidence="1">Cell membrane</location>
        <topology evidence="1">Multi-pass membrane protein</topology>
    </subcellularLocation>
</comment>
<protein>
    <submittedName>
        <fullName evidence="10">YidE/YbjL duplication</fullName>
    </submittedName>
</protein>
<feature type="transmembrane region" description="Helical" evidence="8">
    <location>
        <begin position="514"/>
        <end position="535"/>
    </location>
</feature>
<dbReference type="InterPro" id="IPR036721">
    <property type="entry name" value="RCK_C_sf"/>
</dbReference>
<feature type="transmembrane region" description="Helical" evidence="8">
    <location>
        <begin position="93"/>
        <end position="112"/>
    </location>
</feature>
<keyword evidence="11" id="KW-1185">Reference proteome</keyword>
<feature type="transmembrane region" description="Helical" evidence="8">
    <location>
        <begin position="386"/>
        <end position="404"/>
    </location>
</feature>
<evidence type="ECO:0000256" key="2">
    <source>
        <dbReference type="ARBA" id="ARBA00009854"/>
    </source>
</evidence>
<dbReference type="OrthoDB" id="9155749at2"/>
<dbReference type="eggNOG" id="COG2985">
    <property type="taxonomic scope" value="Bacteria"/>
</dbReference>
<dbReference type="Proteomes" id="UP000000925">
    <property type="component" value="Chromosome"/>
</dbReference>
<dbReference type="PROSITE" id="PS51202">
    <property type="entry name" value="RCK_C"/>
    <property type="match status" value="1"/>
</dbReference>
<evidence type="ECO:0000256" key="4">
    <source>
        <dbReference type="ARBA" id="ARBA00022475"/>
    </source>
</evidence>
<dbReference type="PANTHER" id="PTHR30445:SF3">
    <property type="entry name" value="TRANSPORT PROTEIN YIDE-RELATED"/>
    <property type="match status" value="1"/>
</dbReference>
<evidence type="ECO:0000313" key="10">
    <source>
        <dbReference type="EMBL" id="ADE53696.1"/>
    </source>
</evidence>
<dbReference type="GO" id="GO:0006813">
    <property type="term" value="P:potassium ion transport"/>
    <property type="evidence" value="ECO:0007669"/>
    <property type="project" value="InterPro"/>
</dbReference>
<evidence type="ECO:0000259" key="9">
    <source>
        <dbReference type="PROSITE" id="PS51202"/>
    </source>
</evidence>
<organism evidence="10 11">
    <name type="scientific">Coraliomargarita akajimensis (strain DSM 45221 / IAM 15411 / JCM 23193 / KCTC 12865 / 04OKA010-24)</name>
    <dbReference type="NCBI Taxonomy" id="583355"/>
    <lineage>
        <taxon>Bacteria</taxon>
        <taxon>Pseudomonadati</taxon>
        <taxon>Verrucomicrobiota</taxon>
        <taxon>Opitutia</taxon>
        <taxon>Puniceicoccales</taxon>
        <taxon>Coraliomargaritaceae</taxon>
        <taxon>Coraliomargarita</taxon>
    </lineage>
</organism>
<keyword evidence="5 8" id="KW-0812">Transmembrane</keyword>
<evidence type="ECO:0000256" key="8">
    <source>
        <dbReference type="SAM" id="Phobius"/>
    </source>
</evidence>
<keyword evidence="6 8" id="KW-1133">Transmembrane helix</keyword>
<dbReference type="AlphaFoldDB" id="D5EPF9"/>
<proteinExistence type="inferred from homology"/>
<dbReference type="KEGG" id="caa:Caka_0671"/>
<dbReference type="STRING" id="583355.Caka_0671"/>
<feature type="transmembrane region" description="Helical" evidence="8">
    <location>
        <begin position="425"/>
        <end position="443"/>
    </location>
</feature>
<keyword evidence="4" id="KW-1003">Cell membrane</keyword>
<evidence type="ECO:0000256" key="1">
    <source>
        <dbReference type="ARBA" id="ARBA00004651"/>
    </source>
</evidence>
<accession>D5EPF9</accession>
<dbReference type="Gene3D" id="3.30.70.1450">
    <property type="entry name" value="Regulator of K+ conductance, C-terminal domain"/>
    <property type="match status" value="1"/>
</dbReference>
<keyword evidence="7 8" id="KW-0472">Membrane</keyword>
<dbReference type="EMBL" id="CP001998">
    <property type="protein sequence ID" value="ADE53696.1"/>
    <property type="molecule type" value="Genomic_DNA"/>
</dbReference>
<dbReference type="RefSeq" id="WP_013042420.1">
    <property type="nucleotide sequence ID" value="NC_014008.1"/>
</dbReference>
<feature type="transmembrane region" description="Helical" evidence="8">
    <location>
        <begin position="12"/>
        <end position="29"/>
    </location>
</feature>
<dbReference type="Pfam" id="PF06826">
    <property type="entry name" value="Asp-Al_Ex"/>
    <property type="match status" value="2"/>
</dbReference>
<feature type="transmembrane region" description="Helical" evidence="8">
    <location>
        <begin position="149"/>
        <end position="169"/>
    </location>
</feature>
<sequence length="536" mass="55629">MVALHQILIDNSLLALFVVIASGLLLGSVTIKGVNLGSSGVLFTALLAGHLGYSIPNGVGTLGLVLFVYCVGIGAGGRFFASVAREGATLAKLALVIVGTGALITYFGANLLDLPADLASGIFAGALTSTPALAAATEGVGGGASGVSIGYGIAYPFGVIGVVLFVQVLPRLLNHDLDTIAAQEESTSKKEDKVINVLVEVTNKNLFGKRIADSGVAKFNACQVSRIFKDDHLVPLTYDDHFAENQLVLLVGRGREIDIAIDYLGTRSDREVLKDVENERQQLLVTDRKIAGTTLRELAPLKNHGVVITRINRLGLTFVPNASTIIEQNDTVTAVGRSEDLKSFGKAIGHRSSAMDATDLLSLSAGLSLGILAGMMPIGLPGSTPVTLGLAGGPLLVSLLLGHFGRVGRIVGHIPRPTRLLLQELGLVCFLANAGVKGGVSLVETAQTYGPMLFALGLAVTILPLIIAWPLARKLFKLNPLQALGGVCGGMTSTPALGAITAKTDSQTPVVSYVSAYPVALIVMIVLAKVLIGALS</sequence>
<evidence type="ECO:0000256" key="5">
    <source>
        <dbReference type="ARBA" id="ARBA00022692"/>
    </source>
</evidence>
<name>D5EPF9_CORAD</name>
<feature type="domain" description="RCK C-terminal" evidence="9">
    <location>
        <begin position="268"/>
        <end position="350"/>
    </location>
</feature>
<dbReference type="PANTHER" id="PTHR30445">
    <property type="entry name" value="K(+)_H(+) ANTIPORTER SUBUNIT KHTT"/>
    <property type="match status" value="1"/>
</dbReference>
<dbReference type="Pfam" id="PF02080">
    <property type="entry name" value="TrkA_C"/>
    <property type="match status" value="1"/>
</dbReference>
<feature type="transmembrane region" description="Helical" evidence="8">
    <location>
        <begin position="61"/>
        <end position="81"/>
    </location>
</feature>
<dbReference type="NCBIfam" id="TIGR01625">
    <property type="entry name" value="YidE_YbjL_dupl"/>
    <property type="match status" value="2"/>
</dbReference>
<feature type="transmembrane region" description="Helical" evidence="8">
    <location>
        <begin position="449"/>
        <end position="471"/>
    </location>
</feature>
<keyword evidence="3" id="KW-0813">Transport</keyword>
<dbReference type="InterPro" id="IPR006512">
    <property type="entry name" value="YidE_YbjL"/>
</dbReference>
<feature type="transmembrane region" description="Helical" evidence="8">
    <location>
        <begin position="483"/>
        <end position="502"/>
    </location>
</feature>
<comment type="similarity">
    <text evidence="2">Belongs to the AAE transporter (TC 2.A.81) family.</text>
</comment>
<dbReference type="InterPro" id="IPR006037">
    <property type="entry name" value="RCK_C"/>
</dbReference>
<dbReference type="InterPro" id="IPR050144">
    <property type="entry name" value="AAE_transporter"/>
</dbReference>
<feature type="transmembrane region" description="Helical" evidence="8">
    <location>
        <begin position="360"/>
        <end position="380"/>
    </location>
</feature>